<comment type="caution">
    <text evidence="1">The sequence shown here is derived from an EMBL/GenBank/DDBJ whole genome shotgun (WGS) entry which is preliminary data.</text>
</comment>
<organism evidence="1 2">
    <name type="scientific">Escherichia coli</name>
    <dbReference type="NCBI Taxonomy" id="562"/>
    <lineage>
        <taxon>Bacteria</taxon>
        <taxon>Pseudomonadati</taxon>
        <taxon>Pseudomonadota</taxon>
        <taxon>Gammaproteobacteria</taxon>
        <taxon>Enterobacterales</taxon>
        <taxon>Enterobacteriaceae</taxon>
        <taxon>Escherichia</taxon>
    </lineage>
</organism>
<evidence type="ECO:0000313" key="1">
    <source>
        <dbReference type="EMBL" id="EFA4421371.1"/>
    </source>
</evidence>
<accession>A0A826JB52</accession>
<dbReference type="EMBL" id="AASATZ010000134">
    <property type="protein sequence ID" value="EFA4421371.1"/>
    <property type="molecule type" value="Genomic_DNA"/>
</dbReference>
<name>A0A826JB52_ECOLX</name>
<sequence>MVLFYKDFILFIEPTLNQQHGILNQHNVTELMRTTPGWHQRVFYETFVKSCVQGRDVFESEHYEIFVVQKTASEKLLCLFSKPSA</sequence>
<protein>
    <submittedName>
        <fullName evidence="1">Uncharacterized protein</fullName>
    </submittedName>
</protein>
<proteinExistence type="predicted"/>
<reference evidence="1 2" key="1">
    <citation type="submission" date="2019-03" db="EMBL/GenBank/DDBJ databases">
        <authorList>
            <consortium name="GenomeTrakr network: Whole genome sequencing for foodborne pathogen traceback"/>
        </authorList>
    </citation>
    <scope>NUCLEOTIDE SEQUENCE [LARGE SCALE GENOMIC DNA]</scope>
    <source>
        <strain evidence="1 2">PSU-1190</strain>
    </source>
</reference>
<dbReference type="Proteomes" id="UP000591371">
    <property type="component" value="Unassembled WGS sequence"/>
</dbReference>
<gene>
    <name evidence="1" type="ORF">D3G36_26915</name>
</gene>
<dbReference type="AlphaFoldDB" id="A0A826JB52"/>
<evidence type="ECO:0000313" key="2">
    <source>
        <dbReference type="Proteomes" id="UP000591371"/>
    </source>
</evidence>